<name>A0A6H5J1Q6_9HYME</name>
<sequence>MRRCTPTHARCSFHDRDQMITAGGNEVTQHASVCADARQHTTCVSANKMASPDATRCGTTHYAVATNITHDHANIHVTVGTIAPAWSGGGRAGSSGTRAKRTATMWCTRIGELSEFALGPLRRDMTVSYGLPHTSSSTSSHSLFQHRRLLVMVATRRRHLADA</sequence>
<organism evidence="1 2">
    <name type="scientific">Trichogramma brassicae</name>
    <dbReference type="NCBI Taxonomy" id="86971"/>
    <lineage>
        <taxon>Eukaryota</taxon>
        <taxon>Metazoa</taxon>
        <taxon>Ecdysozoa</taxon>
        <taxon>Arthropoda</taxon>
        <taxon>Hexapoda</taxon>
        <taxon>Insecta</taxon>
        <taxon>Pterygota</taxon>
        <taxon>Neoptera</taxon>
        <taxon>Endopterygota</taxon>
        <taxon>Hymenoptera</taxon>
        <taxon>Apocrita</taxon>
        <taxon>Proctotrupomorpha</taxon>
        <taxon>Chalcidoidea</taxon>
        <taxon>Trichogrammatidae</taxon>
        <taxon>Trichogramma</taxon>
    </lineage>
</organism>
<reference evidence="1 2" key="1">
    <citation type="submission" date="2020-02" db="EMBL/GenBank/DDBJ databases">
        <authorList>
            <person name="Ferguson B K."/>
        </authorList>
    </citation>
    <scope>NUCLEOTIDE SEQUENCE [LARGE SCALE GENOMIC DNA]</scope>
</reference>
<evidence type="ECO:0000313" key="1">
    <source>
        <dbReference type="EMBL" id="CAB0041327.1"/>
    </source>
</evidence>
<dbReference type="EMBL" id="CADCXV010001108">
    <property type="protein sequence ID" value="CAB0041327.1"/>
    <property type="molecule type" value="Genomic_DNA"/>
</dbReference>
<keyword evidence="2" id="KW-1185">Reference proteome</keyword>
<protein>
    <submittedName>
        <fullName evidence="1">Uncharacterized protein</fullName>
    </submittedName>
</protein>
<evidence type="ECO:0000313" key="2">
    <source>
        <dbReference type="Proteomes" id="UP000479190"/>
    </source>
</evidence>
<proteinExistence type="predicted"/>
<dbReference type="AlphaFoldDB" id="A0A6H5J1Q6"/>
<gene>
    <name evidence="1" type="ORF">TBRA_LOCUS12999</name>
</gene>
<accession>A0A6H5J1Q6</accession>
<dbReference type="Proteomes" id="UP000479190">
    <property type="component" value="Unassembled WGS sequence"/>
</dbReference>